<accession>A0ACC1IUY5</accession>
<protein>
    <submittedName>
        <fullName evidence="1">Metalloprotease</fullName>
        <ecNumber evidence="1">3.4.24.56</ecNumber>
    </submittedName>
</protein>
<sequence length="1177" mass="131877">MTRTFELLDSLPTQKDNKFLPPAADFETDFVACTTIESKQPYSEFIGDLNKSESDVREYRLIRLPNGMTAMVIHDATESKACAAMDVNVGSLADPPLYQGLAHFCEHLLFMGTSKYPKENEYSSYLSAHGGSSNAYTDLEDTCYYFDVTYDALEGALDRFSQFFIDPLFAPDCTDREVKAVDSEHKKNIQSDMWRQYQIEKELSSPNHPFSLFATGNYDTLSGSAKEQGVDLRAELLKFHAKYYSADIMKLVVVGRDSLDQLTEWTVAKFSPILSKGMTKPMFKGHPLTEKELGRIIRLKTVRQQRTLELTFSLPDIKPFYVLKPGRYLGSLLGHEGKGSVLSYLKKRGWATGVIAGRATTSAEGFDMFKITVHLTESGMEHYEDAIRAVFAYIQLLLAKGPQRWYQEELCRVSEIEYRFMEKLNAVNLAMNLANTMQQKYLPPGKILPDSLLVADFNEELLEWVQEFLNPQNFRILLAAHEIDVEFNKEEKYYGCKYRVDAIPAELMRDLRAELVFEELSLPGPNQFIPDNLAVKATEKAEEPAKEPELLRMTEGLELWFKQDDRFLLPRGNIQVKIETPRAYDSPLNAIFNQLFVLILNDILAEVTYDAQVAGLWFNVSETISGLSLQIDGFNDKLPQLLRILLETVKSFAVDDTQFETYSREVRKKLENAKHAEPYNHVQTNTQYLNQGTMWRYTDKQAVFGLVTKERLQVFVDTLFEQARVQMLVLGNFSEAEALAAADIVMTTMDTLPLPEYARRPARALLHNFGSYVHHEAMPDEANLNSSVDVSVYVGQTEDHEERVLMDLLLLIVQEPFFDQLRTKEQLGYLTYCTGRKYSGGPMSLRCIVQSESNPAYVTQRIAHFIRGFRPRLLEMTQEQFDKYANSLKVRLEEKLKNIFEEASQFWKHMGSGYYEFDKIDFDLAVLAGLKKEDVLRFWDMYVDPERACSVKLLTMTIWSAKIFRPSVAEMAMYPEIVIALHGCFLRDGAKRLTLEDVQEFVVALKDSKATAAAAAAASGIATGTATEAATETEVLQRVVELFKRSADESLSEEDLAKAVAKISEPTSYVRTALAMALESPPAAAAADHSAAAAADHSAAAAADHSADHSAAAAGGGSAKCNGGNGAAGAIGGDLANLGAVRTPGGSWAFEEASKYKSTLCLSGAPIPVRPLKPKYE</sequence>
<evidence type="ECO:0000313" key="2">
    <source>
        <dbReference type="Proteomes" id="UP001150581"/>
    </source>
</evidence>
<keyword evidence="2" id="KW-1185">Reference proteome</keyword>
<keyword evidence="1" id="KW-0378">Hydrolase</keyword>
<dbReference type="EMBL" id="JANBPG010000031">
    <property type="protein sequence ID" value="KAJ1901353.1"/>
    <property type="molecule type" value="Genomic_DNA"/>
</dbReference>
<evidence type="ECO:0000313" key="1">
    <source>
        <dbReference type="EMBL" id="KAJ1901353.1"/>
    </source>
</evidence>
<organism evidence="1 2">
    <name type="scientific">Kickxella alabastrina</name>
    <dbReference type="NCBI Taxonomy" id="61397"/>
    <lineage>
        <taxon>Eukaryota</taxon>
        <taxon>Fungi</taxon>
        <taxon>Fungi incertae sedis</taxon>
        <taxon>Zoopagomycota</taxon>
        <taxon>Kickxellomycotina</taxon>
        <taxon>Kickxellomycetes</taxon>
        <taxon>Kickxellales</taxon>
        <taxon>Kickxellaceae</taxon>
        <taxon>Kickxella</taxon>
    </lineage>
</organism>
<keyword evidence="1" id="KW-0482">Metalloprotease</keyword>
<reference evidence="1" key="1">
    <citation type="submission" date="2022-07" db="EMBL/GenBank/DDBJ databases">
        <title>Phylogenomic reconstructions and comparative analyses of Kickxellomycotina fungi.</title>
        <authorList>
            <person name="Reynolds N.K."/>
            <person name="Stajich J.E."/>
            <person name="Barry K."/>
            <person name="Grigoriev I.V."/>
            <person name="Crous P."/>
            <person name="Smith M.E."/>
        </authorList>
    </citation>
    <scope>NUCLEOTIDE SEQUENCE</scope>
    <source>
        <strain evidence="1">Benny 63K</strain>
    </source>
</reference>
<name>A0ACC1IUY5_9FUNG</name>
<dbReference type="Proteomes" id="UP001150581">
    <property type="component" value="Unassembled WGS sequence"/>
</dbReference>
<comment type="caution">
    <text evidence="1">The sequence shown here is derived from an EMBL/GenBank/DDBJ whole genome shotgun (WGS) entry which is preliminary data.</text>
</comment>
<proteinExistence type="predicted"/>
<gene>
    <name evidence="1" type="primary">STE23_1</name>
    <name evidence="1" type="ORF">LPJ66_000847</name>
</gene>
<keyword evidence="1" id="KW-0645">Protease</keyword>
<dbReference type="EC" id="3.4.24.56" evidence="1"/>